<dbReference type="GO" id="GO:0003700">
    <property type="term" value="F:DNA-binding transcription factor activity"/>
    <property type="evidence" value="ECO:0007669"/>
    <property type="project" value="InterPro"/>
</dbReference>
<feature type="domain" description="HTH marR-type" evidence="4">
    <location>
        <begin position="14"/>
        <end position="148"/>
    </location>
</feature>
<dbReference type="Proteomes" id="UP000298277">
    <property type="component" value="Unassembled WGS sequence"/>
</dbReference>
<keyword evidence="3" id="KW-0804">Transcription</keyword>
<dbReference type="RefSeq" id="WP_135594630.1">
    <property type="nucleotide sequence ID" value="NZ_RQEZ01000013.1"/>
</dbReference>
<evidence type="ECO:0000256" key="1">
    <source>
        <dbReference type="ARBA" id="ARBA00023015"/>
    </source>
</evidence>
<keyword evidence="6" id="KW-1185">Reference proteome</keyword>
<dbReference type="InterPro" id="IPR000835">
    <property type="entry name" value="HTH_MarR-typ"/>
</dbReference>
<dbReference type="OrthoDB" id="9799663at2"/>
<accession>A0A5F1YKH6</accession>
<keyword evidence="1" id="KW-0805">Transcription regulation</keyword>
<evidence type="ECO:0000259" key="4">
    <source>
        <dbReference type="PROSITE" id="PS50995"/>
    </source>
</evidence>
<dbReference type="Pfam" id="PF01047">
    <property type="entry name" value="MarR"/>
    <property type="match status" value="1"/>
</dbReference>
<dbReference type="PANTHER" id="PTHR42756">
    <property type="entry name" value="TRANSCRIPTIONAL REGULATOR, MARR"/>
    <property type="match status" value="1"/>
</dbReference>
<evidence type="ECO:0000313" key="6">
    <source>
        <dbReference type="Proteomes" id="UP000298277"/>
    </source>
</evidence>
<organism evidence="5 6">
    <name type="scientific">Leptospira gomenensis</name>
    <dbReference type="NCBI Taxonomy" id="2484974"/>
    <lineage>
        <taxon>Bacteria</taxon>
        <taxon>Pseudomonadati</taxon>
        <taxon>Spirochaetota</taxon>
        <taxon>Spirochaetia</taxon>
        <taxon>Leptospirales</taxon>
        <taxon>Leptospiraceae</taxon>
        <taxon>Leptospira</taxon>
    </lineage>
</organism>
<dbReference type="AlphaFoldDB" id="A0A5F1YKH6"/>
<evidence type="ECO:0000313" key="5">
    <source>
        <dbReference type="EMBL" id="TGK33288.1"/>
    </source>
</evidence>
<dbReference type="SMART" id="SM00347">
    <property type="entry name" value="HTH_MARR"/>
    <property type="match status" value="1"/>
</dbReference>
<name>A0A5F1YKH6_9LEPT</name>
<evidence type="ECO:0000256" key="2">
    <source>
        <dbReference type="ARBA" id="ARBA00023125"/>
    </source>
</evidence>
<dbReference type="InterPro" id="IPR036390">
    <property type="entry name" value="WH_DNA-bd_sf"/>
</dbReference>
<keyword evidence="2" id="KW-0238">DNA-binding</keyword>
<dbReference type="PROSITE" id="PS01117">
    <property type="entry name" value="HTH_MARR_1"/>
    <property type="match status" value="1"/>
</dbReference>
<dbReference type="InterPro" id="IPR036388">
    <property type="entry name" value="WH-like_DNA-bd_sf"/>
</dbReference>
<dbReference type="GO" id="GO:0003677">
    <property type="term" value="F:DNA binding"/>
    <property type="evidence" value="ECO:0007669"/>
    <property type="project" value="UniProtKB-KW"/>
</dbReference>
<gene>
    <name evidence="5" type="ORF">EHQ17_10860</name>
</gene>
<dbReference type="SUPFAM" id="SSF46785">
    <property type="entry name" value="Winged helix' DNA-binding domain"/>
    <property type="match status" value="1"/>
</dbReference>
<comment type="caution">
    <text evidence="5">The sequence shown here is derived from an EMBL/GenBank/DDBJ whole genome shotgun (WGS) entry which is preliminary data.</text>
</comment>
<reference evidence="5" key="1">
    <citation type="journal article" date="2019" name="PLoS Negl. Trop. Dis.">
        <title>Revisiting the worldwide diversity of Leptospira species in the environment.</title>
        <authorList>
            <person name="Vincent A.T."/>
            <person name="Schiettekatte O."/>
            <person name="Bourhy P."/>
            <person name="Veyrier F.J."/>
            <person name="Picardeau M."/>
        </authorList>
    </citation>
    <scope>NUCLEOTIDE SEQUENCE [LARGE SCALE GENOMIC DNA]</scope>
    <source>
        <strain evidence="5">201800299</strain>
    </source>
</reference>
<dbReference type="Gene3D" id="1.10.10.10">
    <property type="entry name" value="Winged helix-like DNA-binding domain superfamily/Winged helix DNA-binding domain"/>
    <property type="match status" value="1"/>
</dbReference>
<protein>
    <submittedName>
        <fullName evidence="5">MarR family transcriptional regulator</fullName>
    </submittedName>
</protein>
<dbReference type="PRINTS" id="PR00598">
    <property type="entry name" value="HTHMARR"/>
</dbReference>
<proteinExistence type="predicted"/>
<dbReference type="EMBL" id="RQFA01000046">
    <property type="protein sequence ID" value="TGK33288.1"/>
    <property type="molecule type" value="Genomic_DNA"/>
</dbReference>
<sequence length="155" mass="17894">MPSLKETKNPSLIDTAFAYFFHRTDRLLRLHFTKLMSDHGEDITVEQWLLLNQLSTLGVASQTDLVDKTFKDRPNITRLLDGLEKKDLVAREDDSEDRRKFNVILTKKGKALLERTIPIMLQERKHVYKGLSSADLQTLKKISETIETNVLNGRL</sequence>
<dbReference type="PROSITE" id="PS50995">
    <property type="entry name" value="HTH_MARR_2"/>
    <property type="match status" value="1"/>
</dbReference>
<evidence type="ECO:0000256" key="3">
    <source>
        <dbReference type="ARBA" id="ARBA00023163"/>
    </source>
</evidence>
<dbReference type="InterPro" id="IPR023187">
    <property type="entry name" value="Tscrpt_reg_MarR-type_CS"/>
</dbReference>
<dbReference type="PANTHER" id="PTHR42756:SF1">
    <property type="entry name" value="TRANSCRIPTIONAL REPRESSOR OF EMRAB OPERON"/>
    <property type="match status" value="1"/>
</dbReference>